<evidence type="ECO:0008006" key="4">
    <source>
        <dbReference type="Google" id="ProtNLM"/>
    </source>
</evidence>
<dbReference type="OrthoDB" id="2290221at2759"/>
<dbReference type="Pfam" id="PF08539">
    <property type="entry name" value="HbrB"/>
    <property type="match status" value="1"/>
</dbReference>
<dbReference type="GO" id="GO:0031932">
    <property type="term" value="C:TORC2 complex"/>
    <property type="evidence" value="ECO:0007669"/>
    <property type="project" value="TreeGrafter"/>
</dbReference>
<feature type="compositionally biased region" description="Basic residues" evidence="1">
    <location>
        <begin position="1"/>
        <end position="10"/>
    </location>
</feature>
<gene>
    <name evidence="2" type="ORF">HG536_0F02060</name>
</gene>
<reference evidence="2 3" key="1">
    <citation type="submission" date="2020-06" db="EMBL/GenBank/DDBJ databases">
        <title>The yeast mating-type switching endonuclease HO is a domesticated member of an unorthodox homing genetic element family.</title>
        <authorList>
            <person name="Coughlan A.Y."/>
            <person name="Lombardi L."/>
            <person name="Braun-Galleani S."/>
            <person name="Martos A.R."/>
            <person name="Galeote V."/>
            <person name="Bigey F."/>
            <person name="Dequin S."/>
            <person name="Byrne K.P."/>
            <person name="Wolfe K.H."/>
        </authorList>
    </citation>
    <scope>NUCLEOTIDE SEQUENCE [LARGE SCALE GENOMIC DNA]</scope>
    <source>
        <strain evidence="2 3">CBS764</strain>
    </source>
</reference>
<feature type="compositionally biased region" description="Low complexity" evidence="1">
    <location>
        <begin position="162"/>
        <end position="180"/>
    </location>
</feature>
<dbReference type="InterPro" id="IPR013745">
    <property type="entry name" value="Bit61/PRR5"/>
</dbReference>
<name>A0A7G3ZK45_9SACH</name>
<dbReference type="AlphaFoldDB" id="A0A7G3ZK45"/>
<sequence>MTQPLNRKRSATAVLSTARQEDGQDSANRTRARFYSISSNIIPQTLTHPDDDEGLDSTKVTAVFPPSWSHVGFQSIFNGGGQRRSKRSLRSNASLEDHSLATGKSCDSLASSAHRRDFHRSEDDISNESINTSGSSTKGKMRSTFLGIGKDNQSLGDRNSRIFRTSTNRSSSSVSGSLLSTKMPNKTSSLSNIAKKLFKHRQRRVVAHDEELESVTPTPLSKILHSSYARHKAPSQFIHNSSGEPKSAYSFHSLNQGGQYDKQLLPIQDENSFTANLMFLHDFLKNLSTLEANYKNFHAQELHLLEENIWTVHCTITTELFKFKRIWQLPAKVEDLNRLLDFYITLKTESKASSPNGKFLDEVEEFLTSSLYILENQIVFNYANEDIMNTSLKRLGVIWHIFYEQVYYDVMAVFMPLERSFQASPKYWQDRSFQESPTQHILSVDYLLLRCFRDCIVLPYYQNFIDSNEGASKSFQMYIFNEEEENGVTQQDKLTLLQCFGVLNSIQSNDQNQKVIEDLLEGTRRSI</sequence>
<protein>
    <recommendedName>
        <fullName evidence="4">Target of rapamycin complex 2 subunit BIT2</fullName>
    </recommendedName>
</protein>
<dbReference type="Proteomes" id="UP000515788">
    <property type="component" value="Chromosome 6"/>
</dbReference>
<evidence type="ECO:0000313" key="3">
    <source>
        <dbReference type="Proteomes" id="UP000515788"/>
    </source>
</evidence>
<feature type="region of interest" description="Disordered" evidence="1">
    <location>
        <begin position="1"/>
        <end position="30"/>
    </location>
</feature>
<accession>A0A7G3ZK45</accession>
<feature type="compositionally biased region" description="Polar residues" evidence="1">
    <location>
        <begin position="127"/>
        <end position="138"/>
    </location>
</feature>
<dbReference type="KEGG" id="tgb:HG536_0F02060"/>
<proteinExistence type="predicted"/>
<dbReference type="PANTHER" id="PTHR32428:SF2">
    <property type="entry name" value="TARGET OF RAPAMYCIN COMPLEX 2 SUBUNIT BIT61-RELATED"/>
    <property type="match status" value="1"/>
</dbReference>
<organism evidence="2 3">
    <name type="scientific">Torulaspora globosa</name>
    <dbReference type="NCBI Taxonomy" id="48254"/>
    <lineage>
        <taxon>Eukaryota</taxon>
        <taxon>Fungi</taxon>
        <taxon>Dikarya</taxon>
        <taxon>Ascomycota</taxon>
        <taxon>Saccharomycotina</taxon>
        <taxon>Saccharomycetes</taxon>
        <taxon>Saccharomycetales</taxon>
        <taxon>Saccharomycetaceae</taxon>
        <taxon>Torulaspora</taxon>
    </lineage>
</organism>
<evidence type="ECO:0000313" key="2">
    <source>
        <dbReference type="EMBL" id="QLL33881.1"/>
    </source>
</evidence>
<evidence type="ECO:0000256" key="1">
    <source>
        <dbReference type="SAM" id="MobiDB-lite"/>
    </source>
</evidence>
<dbReference type="EMBL" id="CP059251">
    <property type="protein sequence ID" value="QLL33881.1"/>
    <property type="molecule type" value="Genomic_DNA"/>
</dbReference>
<feature type="region of interest" description="Disordered" evidence="1">
    <location>
        <begin position="79"/>
        <end position="186"/>
    </location>
</feature>
<dbReference type="GeneID" id="59327096"/>
<dbReference type="GO" id="GO:0038203">
    <property type="term" value="P:TORC2 signaling"/>
    <property type="evidence" value="ECO:0007669"/>
    <property type="project" value="TreeGrafter"/>
</dbReference>
<dbReference type="RefSeq" id="XP_037140555.1">
    <property type="nucleotide sequence ID" value="XM_037284659.1"/>
</dbReference>
<keyword evidence="3" id="KW-1185">Reference proteome</keyword>
<dbReference type="PANTHER" id="PTHR32428">
    <property type="entry name" value="TARGET OF RAPAMYCIN COMPLEX 2 SUBUNIT BIT61-RELATED"/>
    <property type="match status" value="1"/>
</dbReference>